<dbReference type="Proteomes" id="UP000319143">
    <property type="component" value="Unassembled WGS sequence"/>
</dbReference>
<evidence type="ECO:0000313" key="4">
    <source>
        <dbReference type="EMBL" id="TWU36009.1"/>
    </source>
</evidence>
<keyword evidence="4" id="KW-0560">Oxidoreductase</keyword>
<feature type="domain" description="Gfo/Idh/MocA-like oxidoreductase N-terminal" evidence="2">
    <location>
        <begin position="56"/>
        <end position="184"/>
    </location>
</feature>
<dbReference type="AlphaFoldDB" id="A0A5C6DMC5"/>
<dbReference type="Pfam" id="PF01408">
    <property type="entry name" value="GFO_IDH_MocA"/>
    <property type="match status" value="1"/>
</dbReference>
<feature type="region of interest" description="Disordered" evidence="1">
    <location>
        <begin position="1"/>
        <end position="21"/>
    </location>
</feature>
<dbReference type="SUPFAM" id="SSF55347">
    <property type="entry name" value="Glyceraldehyde-3-phosphate dehydrogenase-like, C-terminal domain"/>
    <property type="match status" value="1"/>
</dbReference>
<dbReference type="SUPFAM" id="SSF51735">
    <property type="entry name" value="NAD(P)-binding Rossmann-fold domains"/>
    <property type="match status" value="1"/>
</dbReference>
<name>A0A5C6DMC5_9BACT</name>
<dbReference type="InterPro" id="IPR050463">
    <property type="entry name" value="Gfo/Idh/MocA_oxidrdct_glycsds"/>
</dbReference>
<organism evidence="4 5">
    <name type="scientific">Novipirellula artificiosorum</name>
    <dbReference type="NCBI Taxonomy" id="2528016"/>
    <lineage>
        <taxon>Bacteria</taxon>
        <taxon>Pseudomonadati</taxon>
        <taxon>Planctomycetota</taxon>
        <taxon>Planctomycetia</taxon>
        <taxon>Pirellulales</taxon>
        <taxon>Pirellulaceae</taxon>
        <taxon>Novipirellula</taxon>
    </lineage>
</organism>
<dbReference type="Gene3D" id="3.30.360.10">
    <property type="entry name" value="Dihydrodipicolinate Reductase, domain 2"/>
    <property type="match status" value="1"/>
</dbReference>
<dbReference type="Gene3D" id="3.40.50.720">
    <property type="entry name" value="NAD(P)-binding Rossmann-like Domain"/>
    <property type="match status" value="1"/>
</dbReference>
<evidence type="ECO:0000259" key="2">
    <source>
        <dbReference type="Pfam" id="PF01408"/>
    </source>
</evidence>
<dbReference type="GO" id="GO:0000166">
    <property type="term" value="F:nucleotide binding"/>
    <property type="evidence" value="ECO:0007669"/>
    <property type="project" value="InterPro"/>
</dbReference>
<dbReference type="PANTHER" id="PTHR43818:SF5">
    <property type="entry name" value="OXIDOREDUCTASE FAMILY PROTEIN"/>
    <property type="match status" value="1"/>
</dbReference>
<keyword evidence="5" id="KW-1185">Reference proteome</keyword>
<dbReference type="OrthoDB" id="9792935at2"/>
<dbReference type="Pfam" id="PF19051">
    <property type="entry name" value="GFO_IDH_MocA_C2"/>
    <property type="match status" value="1"/>
</dbReference>
<dbReference type="PROSITE" id="PS51318">
    <property type="entry name" value="TAT"/>
    <property type="match status" value="1"/>
</dbReference>
<comment type="caution">
    <text evidence="4">The sequence shown here is derived from an EMBL/GenBank/DDBJ whole genome shotgun (WGS) entry which is preliminary data.</text>
</comment>
<dbReference type="EC" id="1.1.1.18" evidence="4"/>
<dbReference type="GO" id="GO:0050112">
    <property type="term" value="F:inositol 2-dehydrogenase (NAD+) activity"/>
    <property type="evidence" value="ECO:0007669"/>
    <property type="project" value="UniProtKB-EC"/>
</dbReference>
<feature type="compositionally biased region" description="Polar residues" evidence="1">
    <location>
        <begin position="1"/>
        <end position="12"/>
    </location>
</feature>
<proteinExistence type="predicted"/>
<dbReference type="InterPro" id="IPR043906">
    <property type="entry name" value="Gfo/Idh/MocA_OxRdtase_bact_C"/>
</dbReference>
<dbReference type="InterPro" id="IPR036291">
    <property type="entry name" value="NAD(P)-bd_dom_sf"/>
</dbReference>
<dbReference type="PANTHER" id="PTHR43818">
    <property type="entry name" value="BCDNA.GH03377"/>
    <property type="match status" value="1"/>
</dbReference>
<protein>
    <submittedName>
        <fullName evidence="4">Inositol 2-dehydrogenase</fullName>
        <ecNumber evidence="4">1.1.1.18</ecNumber>
    </submittedName>
</protein>
<evidence type="ECO:0000256" key="1">
    <source>
        <dbReference type="SAM" id="MobiDB-lite"/>
    </source>
</evidence>
<feature type="domain" description="Gfo/Idh/MocA-like oxidoreductase bacterial type C-terminal" evidence="3">
    <location>
        <begin position="234"/>
        <end position="453"/>
    </location>
</feature>
<evidence type="ECO:0000313" key="5">
    <source>
        <dbReference type="Proteomes" id="UP000319143"/>
    </source>
</evidence>
<accession>A0A5C6DMC5</accession>
<dbReference type="InterPro" id="IPR006311">
    <property type="entry name" value="TAT_signal"/>
</dbReference>
<dbReference type="RefSeq" id="WP_146528063.1">
    <property type="nucleotide sequence ID" value="NZ_SJPV01000006.1"/>
</dbReference>
<dbReference type="EMBL" id="SJPV01000006">
    <property type="protein sequence ID" value="TWU36009.1"/>
    <property type="molecule type" value="Genomic_DNA"/>
</dbReference>
<sequence length="463" mass="51322">MMSKSNSLNLHRQANAHRTPRRRFLKSLATAAIAPVVIPASALGRDGHTAPSERITMGLVGSGDHGSGWNLDRMFANKDQQVVAVCDVDSSRVKTAAAKVNAHYSKESGGDYRCDTYADFRDLINRKDIDAVDVATPDHWHVIPALMALKSGKHVICEKPLSLTIAEGRILADAAKASGKVFQTASENRSVESYIRMVELVKAGVFGEIKHVKILLPPSNRQRKEMDPTLGTPPPQLDYEMWQGQAPEMPYYASRVHYNFRWNLAYSGGIITDWGAHMIDLAHWATGNELTGPVEMEGAGVFPPRDGIWNTAETFKVHYRYPSGLTTELFTDAPGLKFEGTKGWLLTRGWRGPMQSDKPELLDTALNAEQTLRRPRTDGSGGEHMEFTDAIKEGRQAYAPAEIGHRTITVAHLGNIAMMLGRKLQWDPAQEAFVNDPEANAMRSREQRGPWTIENVDSWLNVG</sequence>
<reference evidence="4 5" key="1">
    <citation type="submission" date="2019-02" db="EMBL/GenBank/DDBJ databases">
        <title>Deep-cultivation of Planctomycetes and their phenomic and genomic characterization uncovers novel biology.</title>
        <authorList>
            <person name="Wiegand S."/>
            <person name="Jogler M."/>
            <person name="Boedeker C."/>
            <person name="Pinto D."/>
            <person name="Vollmers J."/>
            <person name="Rivas-Marin E."/>
            <person name="Kohn T."/>
            <person name="Peeters S.H."/>
            <person name="Heuer A."/>
            <person name="Rast P."/>
            <person name="Oberbeckmann S."/>
            <person name="Bunk B."/>
            <person name="Jeske O."/>
            <person name="Meyerdierks A."/>
            <person name="Storesund J.E."/>
            <person name="Kallscheuer N."/>
            <person name="Luecker S."/>
            <person name="Lage O.M."/>
            <person name="Pohl T."/>
            <person name="Merkel B.J."/>
            <person name="Hornburger P."/>
            <person name="Mueller R.-W."/>
            <person name="Bruemmer F."/>
            <person name="Labrenz M."/>
            <person name="Spormann A.M."/>
            <person name="Op Den Camp H."/>
            <person name="Overmann J."/>
            <person name="Amann R."/>
            <person name="Jetten M.S.M."/>
            <person name="Mascher T."/>
            <person name="Medema M.H."/>
            <person name="Devos D.P."/>
            <person name="Kaster A.-K."/>
            <person name="Ovreas L."/>
            <person name="Rohde M."/>
            <person name="Galperin M.Y."/>
            <person name="Jogler C."/>
        </authorList>
    </citation>
    <scope>NUCLEOTIDE SEQUENCE [LARGE SCALE GENOMIC DNA]</scope>
    <source>
        <strain evidence="4 5">Poly41</strain>
    </source>
</reference>
<gene>
    <name evidence="4" type="primary">iolG_20</name>
    <name evidence="4" type="ORF">Poly41_37610</name>
</gene>
<evidence type="ECO:0000259" key="3">
    <source>
        <dbReference type="Pfam" id="PF19051"/>
    </source>
</evidence>
<dbReference type="InterPro" id="IPR000683">
    <property type="entry name" value="Gfo/Idh/MocA-like_OxRdtase_N"/>
</dbReference>